<keyword evidence="1" id="KW-0479">Metal-binding</keyword>
<keyword evidence="2 4" id="KW-0863">Zinc-finger</keyword>
<dbReference type="CDD" id="cd16454">
    <property type="entry name" value="RING-H2_PA-TM-RING"/>
    <property type="match status" value="1"/>
</dbReference>
<dbReference type="GO" id="GO:0061630">
    <property type="term" value="F:ubiquitin protein ligase activity"/>
    <property type="evidence" value="ECO:0007669"/>
    <property type="project" value="TreeGrafter"/>
</dbReference>
<organism evidence="6">
    <name type="scientific">Salix viminalis</name>
    <name type="common">Common osier</name>
    <name type="synonym">Basket willow</name>
    <dbReference type="NCBI Taxonomy" id="40686"/>
    <lineage>
        <taxon>Eukaryota</taxon>
        <taxon>Viridiplantae</taxon>
        <taxon>Streptophyta</taxon>
        <taxon>Embryophyta</taxon>
        <taxon>Tracheophyta</taxon>
        <taxon>Spermatophyta</taxon>
        <taxon>Magnoliopsida</taxon>
        <taxon>eudicotyledons</taxon>
        <taxon>Gunneridae</taxon>
        <taxon>Pentapetalae</taxon>
        <taxon>rosids</taxon>
        <taxon>fabids</taxon>
        <taxon>Malpighiales</taxon>
        <taxon>Salicaceae</taxon>
        <taxon>Saliceae</taxon>
        <taxon>Salix</taxon>
    </lineage>
</organism>
<dbReference type="SMART" id="SM00184">
    <property type="entry name" value="RING"/>
    <property type="match status" value="1"/>
</dbReference>
<sequence length="377" mass="41943">MSSTRIDSTITAESTTLANPNNDDEPMFVVRVLLQRKCETMVRIAGGPQDLPVDEWQIAQHSAVVEIPCQLVTQPESCLVYLAYMISSFVFPNDSLSNYVASRIASFAGNLSRRGCFGFYLLAQVRVVEEIVDEVDINDDDDDDDDVDESNGAAVDETLTAVTTSLVDPDNSTEPMFLVQFLLEKKKETWVRVRGRSVAMRMDDNRQAPADPTSSIFQIPRQVVEHPDSCCLFIAHMISSFNLCASLSNELASNIAYFSDNLVRTGCFGFFVLAHVKMVEETVHVVEPLFDPDQNVAVSTGASRKVLKRLKKETFCMNQEQSNGDSSSGGACVVCLEEFSSSVKLTKLPCSHVFHKKCIFRWLRNSKSCPVCRTQVE</sequence>
<reference evidence="6" key="1">
    <citation type="submission" date="2019-03" db="EMBL/GenBank/DDBJ databases">
        <authorList>
            <person name="Mank J."/>
            <person name="Almeida P."/>
        </authorList>
    </citation>
    <scope>NUCLEOTIDE SEQUENCE</scope>
    <source>
        <strain evidence="6">78183</strain>
    </source>
</reference>
<dbReference type="InterPro" id="IPR051834">
    <property type="entry name" value="RING_finger_E3_ligase"/>
</dbReference>
<evidence type="ECO:0000313" key="6">
    <source>
        <dbReference type="EMBL" id="VFU25558.1"/>
    </source>
</evidence>
<dbReference type="PROSITE" id="PS50089">
    <property type="entry name" value="ZF_RING_2"/>
    <property type="match status" value="1"/>
</dbReference>
<dbReference type="GO" id="GO:0005634">
    <property type="term" value="C:nucleus"/>
    <property type="evidence" value="ECO:0007669"/>
    <property type="project" value="TreeGrafter"/>
</dbReference>
<dbReference type="InterPro" id="IPR001841">
    <property type="entry name" value="Znf_RING"/>
</dbReference>
<proteinExistence type="predicted"/>
<evidence type="ECO:0000256" key="1">
    <source>
        <dbReference type="ARBA" id="ARBA00022723"/>
    </source>
</evidence>
<evidence type="ECO:0000256" key="3">
    <source>
        <dbReference type="ARBA" id="ARBA00022833"/>
    </source>
</evidence>
<accession>A0A6N2KH19</accession>
<evidence type="ECO:0000259" key="5">
    <source>
        <dbReference type="PROSITE" id="PS50089"/>
    </source>
</evidence>
<keyword evidence="3" id="KW-0862">Zinc</keyword>
<dbReference type="InterPro" id="IPR013083">
    <property type="entry name" value="Znf_RING/FYVE/PHD"/>
</dbReference>
<dbReference type="SUPFAM" id="SSF57850">
    <property type="entry name" value="RING/U-box"/>
    <property type="match status" value="1"/>
</dbReference>
<dbReference type="Gene3D" id="3.30.40.10">
    <property type="entry name" value="Zinc/RING finger domain, C3HC4 (zinc finger)"/>
    <property type="match status" value="1"/>
</dbReference>
<dbReference type="AlphaFoldDB" id="A0A6N2KH19"/>
<evidence type="ECO:0000256" key="2">
    <source>
        <dbReference type="ARBA" id="ARBA00022771"/>
    </source>
</evidence>
<dbReference type="PANTHER" id="PTHR45931">
    <property type="entry name" value="SI:CH211-59O9.10"/>
    <property type="match status" value="1"/>
</dbReference>
<feature type="domain" description="RING-type" evidence="5">
    <location>
        <begin position="332"/>
        <end position="373"/>
    </location>
</feature>
<protein>
    <recommendedName>
        <fullName evidence="5">RING-type domain-containing protein</fullName>
    </recommendedName>
</protein>
<dbReference type="EMBL" id="CAADRP010000236">
    <property type="protein sequence ID" value="VFU25558.1"/>
    <property type="molecule type" value="Genomic_DNA"/>
</dbReference>
<dbReference type="GO" id="GO:0006511">
    <property type="term" value="P:ubiquitin-dependent protein catabolic process"/>
    <property type="evidence" value="ECO:0007669"/>
    <property type="project" value="TreeGrafter"/>
</dbReference>
<evidence type="ECO:0000256" key="4">
    <source>
        <dbReference type="PROSITE-ProRule" id="PRU00175"/>
    </source>
</evidence>
<gene>
    <name evidence="6" type="ORF">SVIM_LOCUS61420</name>
</gene>
<dbReference type="PANTHER" id="PTHR45931:SF16">
    <property type="entry name" value="RING_U-BOX SUPERFAMILY PROTEIN"/>
    <property type="match status" value="1"/>
</dbReference>
<name>A0A6N2KH19_SALVM</name>
<dbReference type="GO" id="GO:0008270">
    <property type="term" value="F:zinc ion binding"/>
    <property type="evidence" value="ECO:0007669"/>
    <property type="project" value="UniProtKB-KW"/>
</dbReference>
<dbReference type="Pfam" id="PF13639">
    <property type="entry name" value="zf-RING_2"/>
    <property type="match status" value="1"/>
</dbReference>